<dbReference type="EMBL" id="CP093547">
    <property type="protein sequence ID" value="UNP31279.1"/>
    <property type="molecule type" value="Genomic_DNA"/>
</dbReference>
<gene>
    <name evidence="2" type="ORF">MOV92_08595</name>
</gene>
<feature type="chain" id="PRO_5047508322" evidence="1">
    <location>
        <begin position="22"/>
        <end position="106"/>
    </location>
</feature>
<sequence length="106" mass="11295">MKQSILPLALIALISAFPASSDGQRGVYEEVPYNNNPDQFCKLGYPPHNWMSVVPKAGIWAPIVPNAPVNSQYIATFIRVCTAGGIPMPISPGTGNKAPKDPAATF</sequence>
<keyword evidence="3" id="KW-1185">Reference proteome</keyword>
<keyword evidence="1" id="KW-0732">Signal</keyword>
<evidence type="ECO:0000313" key="3">
    <source>
        <dbReference type="Proteomes" id="UP000829194"/>
    </source>
</evidence>
<evidence type="ECO:0000256" key="1">
    <source>
        <dbReference type="SAM" id="SignalP"/>
    </source>
</evidence>
<accession>A0ABY3XI22</accession>
<evidence type="ECO:0000313" key="2">
    <source>
        <dbReference type="EMBL" id="UNP31279.1"/>
    </source>
</evidence>
<dbReference type="RefSeq" id="WP_057942435.1">
    <property type="nucleotide sequence ID" value="NZ_CP011131.1"/>
</dbReference>
<feature type="signal peptide" evidence="1">
    <location>
        <begin position="1"/>
        <end position="21"/>
    </location>
</feature>
<reference evidence="2 3" key="1">
    <citation type="submission" date="2022-03" db="EMBL/GenBank/DDBJ databases">
        <title>Complete genome sequence of Lysobacter capsici VKM B-2533 and Lysobacter gummosus 10.1.1, promising sources of lytic agents.</title>
        <authorList>
            <person name="Tarlachkov S.V."/>
            <person name="Kudryakova I.V."/>
            <person name="Afoshin A.S."/>
            <person name="Leontyevskaya E.A."/>
            <person name="Leontyevskaya N.V."/>
        </authorList>
    </citation>
    <scope>NUCLEOTIDE SEQUENCE [LARGE SCALE GENOMIC DNA]</scope>
    <source>
        <strain evidence="2 3">10.1.1</strain>
    </source>
</reference>
<protein>
    <submittedName>
        <fullName evidence="2">Uncharacterized protein</fullName>
    </submittedName>
</protein>
<proteinExistence type="predicted"/>
<organism evidence="2 3">
    <name type="scientific">Lysobacter gummosus</name>
    <dbReference type="NCBI Taxonomy" id="262324"/>
    <lineage>
        <taxon>Bacteria</taxon>
        <taxon>Pseudomonadati</taxon>
        <taxon>Pseudomonadota</taxon>
        <taxon>Gammaproteobacteria</taxon>
        <taxon>Lysobacterales</taxon>
        <taxon>Lysobacteraceae</taxon>
        <taxon>Lysobacter</taxon>
    </lineage>
</organism>
<name>A0ABY3XI22_9GAMM</name>
<dbReference type="Proteomes" id="UP000829194">
    <property type="component" value="Chromosome"/>
</dbReference>